<gene>
    <name evidence="2" type="ORF">SAMN05920897_107136</name>
</gene>
<dbReference type="STRING" id="159291.SAMN05920897_107136"/>
<keyword evidence="1" id="KW-0812">Transmembrane</keyword>
<feature type="transmembrane region" description="Helical" evidence="1">
    <location>
        <begin position="6"/>
        <end position="26"/>
    </location>
</feature>
<keyword evidence="1" id="KW-0472">Membrane</keyword>
<dbReference type="EMBL" id="FTMS01000007">
    <property type="protein sequence ID" value="SIQ36006.1"/>
    <property type="molecule type" value="Genomic_DNA"/>
</dbReference>
<sequence length="614" mass="70213">MHTRKVWRYLVIPCLYAVGIFGLLYLQYSGTLTVRRSLGDLQFVGTLVAGEDETSQKITSARLDFEGLTFRFSEDHPLVITSGEDQHHLVPRRYDQEENALLITFSDGSVIRFEISPGEGPPGLQIHPQEGGAWPEEGTVALSWYPEATLETGSESSSEAPDSLQLLREDRQFVLTAPPQSAIDRESRRITMPLNAGSRLIRYVERDYAEIDIIEAAFSRDRRQISDSFYTETINRFIDVGFQGWHSVRFNGGSGTWNRREGSPEFSEAILTAYLAEAWKRDQYTTAFNRMRRAADQHPESVGLLSAVFLGNLRDVTARFIQDDQERARELAGRIAAGDARVFQEKDLFSFAALRGSEELFRQILSFARDVDLRDLDQRTAVAMAEAALAPNHPTEASREVSQRFLTLVHDRIVPAIRQYEETFFMETAQGEVDLLYSLRAGRLLERYGELQGDLLYVTVGRNLVLSALRVADSLGFLPRHLYFETDGFTRQEGSFGPEEIYPLLSDNPWYPRKISLYDDLGAGAFIWSIAPFPHIEIGQEQFHFTLTYPRNRTHYIIMQGIPPFRSMNLFNLQWRNDPSFELYIKGRHYERSTNTLMIKYTDNSIEGDIILNY</sequence>
<evidence type="ECO:0000313" key="2">
    <source>
        <dbReference type="EMBL" id="SIQ36006.1"/>
    </source>
</evidence>
<evidence type="ECO:0000256" key="1">
    <source>
        <dbReference type="SAM" id="Phobius"/>
    </source>
</evidence>
<dbReference type="Proteomes" id="UP000186400">
    <property type="component" value="Unassembled WGS sequence"/>
</dbReference>
<dbReference type="RefSeq" id="WP_076488560.1">
    <property type="nucleotide sequence ID" value="NZ_FTMS01000007.1"/>
</dbReference>
<organism evidence="2 3">
    <name type="scientific">Alkalispirochaeta americana</name>
    <dbReference type="NCBI Taxonomy" id="159291"/>
    <lineage>
        <taxon>Bacteria</taxon>
        <taxon>Pseudomonadati</taxon>
        <taxon>Spirochaetota</taxon>
        <taxon>Spirochaetia</taxon>
        <taxon>Spirochaetales</taxon>
        <taxon>Spirochaetaceae</taxon>
        <taxon>Alkalispirochaeta</taxon>
    </lineage>
</organism>
<accession>A0A1N6S4X4</accession>
<keyword evidence="1" id="KW-1133">Transmembrane helix</keyword>
<dbReference type="AlphaFoldDB" id="A0A1N6S4X4"/>
<evidence type="ECO:0000313" key="3">
    <source>
        <dbReference type="Proteomes" id="UP000186400"/>
    </source>
</evidence>
<name>A0A1N6S4X4_9SPIO</name>
<proteinExistence type="predicted"/>
<dbReference type="OrthoDB" id="367414at2"/>
<reference evidence="2 3" key="1">
    <citation type="submission" date="2017-01" db="EMBL/GenBank/DDBJ databases">
        <authorList>
            <person name="Mah S.A."/>
            <person name="Swanson W.J."/>
            <person name="Moy G.W."/>
            <person name="Vacquier V.D."/>
        </authorList>
    </citation>
    <scope>NUCLEOTIDE SEQUENCE [LARGE SCALE GENOMIC DNA]</scope>
    <source>
        <strain evidence="2 3">ASpG1</strain>
    </source>
</reference>
<keyword evidence="3" id="KW-1185">Reference proteome</keyword>
<protein>
    <submittedName>
        <fullName evidence="2">Uncharacterized protein</fullName>
    </submittedName>
</protein>